<proteinExistence type="predicted"/>
<keyword evidence="1" id="KW-0732">Signal</keyword>
<organism evidence="3 4">
    <name type="scientific">Acanthamoeba castellanii (strain ATCC 30010 / Neff)</name>
    <dbReference type="NCBI Taxonomy" id="1257118"/>
    <lineage>
        <taxon>Eukaryota</taxon>
        <taxon>Amoebozoa</taxon>
        <taxon>Discosea</taxon>
        <taxon>Longamoebia</taxon>
        <taxon>Centramoebida</taxon>
        <taxon>Acanthamoebidae</taxon>
        <taxon>Acanthamoeba</taxon>
    </lineage>
</organism>
<dbReference type="OMA" id="VYWDLEW"/>
<dbReference type="GO" id="GO:0005975">
    <property type="term" value="P:carbohydrate metabolic process"/>
    <property type="evidence" value="ECO:0007669"/>
    <property type="project" value="InterPro"/>
</dbReference>
<dbReference type="VEuPathDB" id="AmoebaDB:ACA1_165530"/>
<dbReference type="EMBL" id="KB007830">
    <property type="protein sequence ID" value="ELR24343.1"/>
    <property type="molecule type" value="Genomic_DNA"/>
</dbReference>
<dbReference type="PANTHER" id="PTHR47786">
    <property type="entry name" value="ALPHA-1,4-GLUCAN:MALTOSE-1-PHOSPHATE MALTOSYLTRANSFERASE"/>
    <property type="match status" value="1"/>
</dbReference>
<dbReference type="InterPro" id="IPR006047">
    <property type="entry name" value="GH13_cat_dom"/>
</dbReference>
<dbReference type="SMART" id="SM00642">
    <property type="entry name" value="Aamy"/>
    <property type="match status" value="1"/>
</dbReference>
<dbReference type="SUPFAM" id="SSF51445">
    <property type="entry name" value="(Trans)glycosidases"/>
    <property type="match status" value="1"/>
</dbReference>
<feature type="domain" description="Glycosyl hydrolase family 13 catalytic" evidence="2">
    <location>
        <begin position="123"/>
        <end position="422"/>
    </location>
</feature>
<dbReference type="RefSeq" id="XP_004354040.1">
    <property type="nucleotide sequence ID" value="XM_004353988.1"/>
</dbReference>
<protein>
    <submittedName>
        <fullName evidence="3">Alpha amylase, catalytic subfamily protein</fullName>
    </submittedName>
</protein>
<evidence type="ECO:0000259" key="2">
    <source>
        <dbReference type="SMART" id="SM00642"/>
    </source>
</evidence>
<keyword evidence="4" id="KW-1185">Reference proteome</keyword>
<dbReference type="InterPro" id="IPR017853">
    <property type="entry name" value="GH"/>
</dbReference>
<feature type="chain" id="PRO_5003991252" evidence="1">
    <location>
        <begin position="35"/>
        <end position="549"/>
    </location>
</feature>
<feature type="signal peptide" evidence="1">
    <location>
        <begin position="1"/>
        <end position="34"/>
    </location>
</feature>
<gene>
    <name evidence="3" type="ORF">ACA1_165530</name>
</gene>
<dbReference type="KEGG" id="acan:ACA1_165530"/>
<evidence type="ECO:0000313" key="3">
    <source>
        <dbReference type="EMBL" id="ELR24343.1"/>
    </source>
</evidence>
<name>L8HI17_ACACF</name>
<dbReference type="PANTHER" id="PTHR47786:SF2">
    <property type="entry name" value="GLYCOSYL HYDROLASE FAMILY 13 CATALYTIC DOMAIN-CONTAINING PROTEIN"/>
    <property type="match status" value="1"/>
</dbReference>
<reference evidence="3 4" key="1">
    <citation type="journal article" date="2013" name="Genome Biol.">
        <title>Genome of Acanthamoeba castellanii highlights extensive lateral gene transfer and early evolution of tyrosine kinase signaling.</title>
        <authorList>
            <person name="Clarke M."/>
            <person name="Lohan A.J."/>
            <person name="Liu B."/>
            <person name="Lagkouvardos I."/>
            <person name="Roy S."/>
            <person name="Zafar N."/>
            <person name="Bertelli C."/>
            <person name="Schilde C."/>
            <person name="Kianianmomeni A."/>
            <person name="Burglin T.R."/>
            <person name="Frech C."/>
            <person name="Turcotte B."/>
            <person name="Kopec K.O."/>
            <person name="Synnott J.M."/>
            <person name="Choo C."/>
            <person name="Paponov I."/>
            <person name="Finkler A."/>
            <person name="Soon Heng Tan C."/>
            <person name="Hutchins A.P."/>
            <person name="Weinmeier T."/>
            <person name="Rattei T."/>
            <person name="Chu J.S."/>
            <person name="Gimenez G."/>
            <person name="Irimia M."/>
            <person name="Rigden D.J."/>
            <person name="Fitzpatrick D.A."/>
            <person name="Lorenzo-Morales J."/>
            <person name="Bateman A."/>
            <person name="Chiu C.H."/>
            <person name="Tang P."/>
            <person name="Hegemann P."/>
            <person name="Fromm H."/>
            <person name="Raoult D."/>
            <person name="Greub G."/>
            <person name="Miranda-Saavedra D."/>
            <person name="Chen N."/>
            <person name="Nash P."/>
            <person name="Ginger M.L."/>
            <person name="Horn M."/>
            <person name="Schaap P."/>
            <person name="Caler L."/>
            <person name="Loftus B."/>
        </authorList>
    </citation>
    <scope>NUCLEOTIDE SEQUENCE [LARGE SCALE GENOMIC DNA]</scope>
    <source>
        <strain evidence="3 4">Neff</strain>
    </source>
</reference>
<dbReference type="Proteomes" id="UP000011083">
    <property type="component" value="Unassembled WGS sequence"/>
</dbReference>
<dbReference type="STRING" id="1257118.L8HI17"/>
<dbReference type="GeneID" id="14925365"/>
<accession>L8HI17</accession>
<dbReference type="Gene3D" id="3.20.20.80">
    <property type="entry name" value="Glycosidases"/>
    <property type="match status" value="1"/>
</dbReference>
<dbReference type="Pfam" id="PF00128">
    <property type="entry name" value="Alpha-amylase"/>
    <property type="match status" value="1"/>
</dbReference>
<evidence type="ECO:0000256" key="1">
    <source>
        <dbReference type="SAM" id="SignalP"/>
    </source>
</evidence>
<dbReference type="CDD" id="cd11347">
    <property type="entry name" value="AmyAc_1"/>
    <property type="match status" value="1"/>
</dbReference>
<dbReference type="OrthoDB" id="1740265at2759"/>
<dbReference type="AlphaFoldDB" id="L8HI17"/>
<sequence>MPRSFPYSWAALLVVLVVVPLLACLCLHPAGAAADNVNMYELSTRPWLYSLSLKARTTHARTTAPPRRLLVSAADRWLTYGRNISRLVDVPMEEFAAIKQKGMDIVWLMGVWHLGSYGLNYDRTDPGTLSSYDSILPGWTLPDVIGSPYAVTQYTANPQLGSDADIAGLRARLNSMGLKLMLDFVPNHSAVDAVQMSTNPDYYIRAPKGTQPPYDSNVYMPSGIAYGSDGYGPWKDTAQYNYWNPDTRAARIKELFYVASLADAIRCDMAYLAINNLFGQTWGSQLASWGFSRPATEFWADAISAVKSVYPNVVFLAEVYSPWQGDLQAQGFDYTYDKALYDLITSDDLDNVRGHISGSSVSYLTHSAHFVANHDEERAAAHFGGWTQANAAALIMYTIPGMRFYWMGDFEGYKAKLAVQLRRESWEPVHNATEQFYATLLPIVTADVFNKYVHVHVHVGHVDVPGGERVEQRLAADGVALGRLCVINYSDTAGSGSVIVSNAQAPPGTDNLTITELLSGQSYVRSASQMRNSGLFVIVPPWYAQIFSY</sequence>
<evidence type="ECO:0000313" key="4">
    <source>
        <dbReference type="Proteomes" id="UP000011083"/>
    </source>
</evidence>